<accession>W7UAE1</accession>
<protein>
    <submittedName>
        <fullName evidence="1">Uncharacterized protein</fullName>
    </submittedName>
</protein>
<evidence type="ECO:0000313" key="1">
    <source>
        <dbReference type="EMBL" id="EWM29741.1"/>
    </source>
</evidence>
<evidence type="ECO:0000313" key="2">
    <source>
        <dbReference type="Proteomes" id="UP000019335"/>
    </source>
</evidence>
<dbReference type="Proteomes" id="UP000019335">
    <property type="component" value="Chromosome 2"/>
</dbReference>
<organism evidence="1 2">
    <name type="scientific">Nannochloropsis gaditana</name>
    <dbReference type="NCBI Taxonomy" id="72520"/>
    <lineage>
        <taxon>Eukaryota</taxon>
        <taxon>Sar</taxon>
        <taxon>Stramenopiles</taxon>
        <taxon>Ochrophyta</taxon>
        <taxon>Eustigmatophyceae</taxon>
        <taxon>Eustigmatales</taxon>
        <taxon>Monodopsidaceae</taxon>
        <taxon>Nannochloropsis</taxon>
    </lineage>
</organism>
<comment type="caution">
    <text evidence="1">The sequence shown here is derived from an EMBL/GenBank/DDBJ whole genome shotgun (WGS) entry which is preliminary data.</text>
</comment>
<name>W7UAE1_9STRA</name>
<keyword evidence="2" id="KW-1185">Reference proteome</keyword>
<dbReference type="AlphaFoldDB" id="W7UAE1"/>
<sequence length="122" mass="13975">MSNRAVRCLINCAFPCVSHASGRIGQPYDTWTLCYLKIPLMVRDRQMVDSLRLRRLCATSCNFYSSFSCGPRMLANHPQLCSRLPTVCLTRVQLRFSVHSMGHGVINKRSRAKLKKENIFHT</sequence>
<dbReference type="EMBL" id="AZIL01000117">
    <property type="protein sequence ID" value="EWM29741.1"/>
    <property type="molecule type" value="Genomic_DNA"/>
</dbReference>
<proteinExistence type="predicted"/>
<gene>
    <name evidence="1" type="ORF">Naga_100022g57</name>
</gene>
<reference evidence="1 2" key="1">
    <citation type="journal article" date="2014" name="Mol. Plant">
        <title>Chromosome Scale Genome Assembly and Transcriptome Profiling of Nannochloropsis gaditana in Nitrogen Depletion.</title>
        <authorList>
            <person name="Corteggiani Carpinelli E."/>
            <person name="Telatin A."/>
            <person name="Vitulo N."/>
            <person name="Forcato C."/>
            <person name="D'Angelo M."/>
            <person name="Schiavon R."/>
            <person name="Vezzi A."/>
            <person name="Giacometti G.M."/>
            <person name="Morosinotto T."/>
            <person name="Valle G."/>
        </authorList>
    </citation>
    <scope>NUCLEOTIDE SEQUENCE [LARGE SCALE GENOMIC DNA]</scope>
    <source>
        <strain evidence="1 2">B-31</strain>
    </source>
</reference>